<dbReference type="Pfam" id="PF13622">
    <property type="entry name" value="4HBT_3"/>
    <property type="match status" value="1"/>
</dbReference>
<dbReference type="Pfam" id="PF20789">
    <property type="entry name" value="4HBT_3C"/>
    <property type="match status" value="1"/>
</dbReference>
<dbReference type="GO" id="GO:0006637">
    <property type="term" value="P:acyl-CoA metabolic process"/>
    <property type="evidence" value="ECO:0007669"/>
    <property type="project" value="InterPro"/>
</dbReference>
<dbReference type="InterPro" id="IPR042171">
    <property type="entry name" value="Acyl-CoA_hotdog"/>
</dbReference>
<dbReference type="CDD" id="cd03445">
    <property type="entry name" value="Thioesterase_II_repeat2"/>
    <property type="match status" value="1"/>
</dbReference>
<proteinExistence type="inferred from homology"/>
<feature type="domain" description="Acyl-CoA thioesterase-like N-terminal HotDog" evidence="3">
    <location>
        <begin position="2"/>
        <end position="76"/>
    </location>
</feature>
<dbReference type="InterPro" id="IPR049449">
    <property type="entry name" value="TesB_ACOT8-like_N"/>
</dbReference>
<gene>
    <name evidence="5" type="ORF">EAS64_06770</name>
</gene>
<dbReference type="EMBL" id="RPFW01000001">
    <property type="protein sequence ID" value="TVZ07490.1"/>
    <property type="molecule type" value="Genomic_DNA"/>
</dbReference>
<evidence type="ECO:0000256" key="2">
    <source>
        <dbReference type="ARBA" id="ARBA00022801"/>
    </source>
</evidence>
<keyword evidence="2" id="KW-0378">Hydrolase</keyword>
<keyword evidence="6" id="KW-1185">Reference proteome</keyword>
<comment type="similarity">
    <text evidence="1">Belongs to the C/M/P thioester hydrolase family.</text>
</comment>
<dbReference type="Gene3D" id="2.40.160.210">
    <property type="entry name" value="Acyl-CoA thioesterase, double hotdog domain"/>
    <property type="match status" value="1"/>
</dbReference>
<name>A0A6P2C8D9_9ACTN</name>
<protein>
    <submittedName>
        <fullName evidence="5">Acyl-CoA thioesterase II</fullName>
    </submittedName>
</protein>
<evidence type="ECO:0000313" key="5">
    <source>
        <dbReference type="EMBL" id="TVZ07490.1"/>
    </source>
</evidence>
<evidence type="ECO:0000313" key="6">
    <source>
        <dbReference type="Proteomes" id="UP000460272"/>
    </source>
</evidence>
<dbReference type="GO" id="GO:0047617">
    <property type="term" value="F:fatty acyl-CoA hydrolase activity"/>
    <property type="evidence" value="ECO:0007669"/>
    <property type="project" value="InterPro"/>
</dbReference>
<evidence type="ECO:0000259" key="3">
    <source>
        <dbReference type="Pfam" id="PF13622"/>
    </source>
</evidence>
<dbReference type="InterPro" id="IPR049450">
    <property type="entry name" value="ACOT8-like_C"/>
</dbReference>
<comment type="caution">
    <text evidence="5">The sequence shown here is derived from an EMBL/GenBank/DDBJ whole genome shotgun (WGS) entry which is preliminary data.</text>
</comment>
<dbReference type="PANTHER" id="PTHR11066">
    <property type="entry name" value="ACYL-COA THIOESTERASE"/>
    <property type="match status" value="1"/>
</dbReference>
<organism evidence="5 6">
    <name type="scientific">Trebonia kvetii</name>
    <dbReference type="NCBI Taxonomy" id="2480626"/>
    <lineage>
        <taxon>Bacteria</taxon>
        <taxon>Bacillati</taxon>
        <taxon>Actinomycetota</taxon>
        <taxon>Actinomycetes</taxon>
        <taxon>Streptosporangiales</taxon>
        <taxon>Treboniaceae</taxon>
        <taxon>Trebonia</taxon>
    </lineage>
</organism>
<dbReference type="GO" id="GO:0009062">
    <property type="term" value="P:fatty acid catabolic process"/>
    <property type="evidence" value="ECO:0007669"/>
    <property type="project" value="TreeGrafter"/>
</dbReference>
<dbReference type="CDD" id="cd03444">
    <property type="entry name" value="Thioesterase_II_repeat1"/>
    <property type="match status" value="1"/>
</dbReference>
<accession>A0A6P2C8D9</accession>
<dbReference type="OrthoDB" id="9781019at2"/>
<dbReference type="InterPro" id="IPR029069">
    <property type="entry name" value="HotDog_dom_sf"/>
</dbReference>
<dbReference type="AlphaFoldDB" id="A0A6P2C8D9"/>
<evidence type="ECO:0000259" key="4">
    <source>
        <dbReference type="Pfam" id="PF20789"/>
    </source>
</evidence>
<dbReference type="Proteomes" id="UP000460272">
    <property type="component" value="Unassembled WGS sequence"/>
</dbReference>
<dbReference type="InterPro" id="IPR003703">
    <property type="entry name" value="Acyl_CoA_thio"/>
</dbReference>
<reference evidence="5 6" key="1">
    <citation type="submission" date="2018-11" db="EMBL/GenBank/DDBJ databases">
        <title>Trebonia kvetii gen.nov., sp.nov., a novel acidophilic actinobacterium, and proposal of the new actinobacterial family Treboniaceae fam. nov.</title>
        <authorList>
            <person name="Rapoport D."/>
            <person name="Sagova-Mareckova M."/>
            <person name="Sedlacek I."/>
            <person name="Provaznik J."/>
            <person name="Kralova S."/>
            <person name="Pavlinic D."/>
            <person name="Benes V."/>
            <person name="Kopecky J."/>
        </authorList>
    </citation>
    <scope>NUCLEOTIDE SEQUENCE [LARGE SCALE GENOMIC DNA]</scope>
    <source>
        <strain evidence="5 6">15Tr583</strain>
    </source>
</reference>
<sequence length="230" mass="25493">MFGGQVAAQALYAAGLTVADGRPPHSLHAYFVRRGDTSRPTVFQVERDRDGFSFSARRVVASQDGEVIFTLAASFTKPGGRGGSMPDQDAEPAPVLPAPDTLRPWAHPKYPSFEFRVPDEELERRLPVRFWIRCTTVLPDDPLVHAAVIAFTSDISSALVPFENERTVTGPSLDHAVWFHRPARMDGWTWQELTPHVVAGGRGWYTVTVRTADGTLVSSVTQEQLLARRR</sequence>
<evidence type="ECO:0000256" key="1">
    <source>
        <dbReference type="ARBA" id="ARBA00006538"/>
    </source>
</evidence>
<dbReference type="PANTHER" id="PTHR11066:SF34">
    <property type="entry name" value="ACYL-COENZYME A THIOESTERASE 8"/>
    <property type="match status" value="1"/>
</dbReference>
<feature type="domain" description="Acyl-CoA thioesterase-like C-terminal" evidence="4">
    <location>
        <begin position="103"/>
        <end position="224"/>
    </location>
</feature>
<dbReference type="SUPFAM" id="SSF54637">
    <property type="entry name" value="Thioesterase/thiol ester dehydrase-isomerase"/>
    <property type="match status" value="2"/>
</dbReference>